<dbReference type="Proteomes" id="UP000184512">
    <property type="component" value="Unassembled WGS sequence"/>
</dbReference>
<keyword evidence="2" id="KW-1185">Reference proteome</keyword>
<evidence type="ECO:0000313" key="2">
    <source>
        <dbReference type="Proteomes" id="UP000184512"/>
    </source>
</evidence>
<name>A0A1M6BCY9_9ACTN</name>
<accession>A0A1M6BCY9</accession>
<dbReference type="RefSeq" id="WP_073185905.1">
    <property type="nucleotide sequence ID" value="NZ_FQZG01000006.1"/>
</dbReference>
<reference evidence="1 2" key="1">
    <citation type="submission" date="2016-11" db="EMBL/GenBank/DDBJ databases">
        <authorList>
            <person name="Jaros S."/>
            <person name="Januszkiewicz K."/>
            <person name="Wedrychowicz H."/>
        </authorList>
    </citation>
    <scope>NUCLEOTIDE SEQUENCE [LARGE SCALE GENOMIC DNA]</scope>
    <source>
        <strain evidence="1 2">DSM 12906</strain>
    </source>
</reference>
<organism evidence="1 2">
    <name type="scientific">Tessaracoccus bendigoensis DSM 12906</name>
    <dbReference type="NCBI Taxonomy" id="1123357"/>
    <lineage>
        <taxon>Bacteria</taxon>
        <taxon>Bacillati</taxon>
        <taxon>Actinomycetota</taxon>
        <taxon>Actinomycetes</taxon>
        <taxon>Propionibacteriales</taxon>
        <taxon>Propionibacteriaceae</taxon>
        <taxon>Tessaracoccus</taxon>
    </lineage>
</organism>
<sequence length="247" mass="27052">MDADIVLTVDDGQSADAARFFAAGVHLLELLDDLSDTADVQWKVADLKLGSAVSALAAEGEHRTEGIDAARAAVTGLARIRDGNGMPADWTPNAVAHAKDMVRRAGDRSKVEAASNVVWLDRRLRNGLDEISPWVREFYGSVRGQMTGVNVTRGNRASIKPQGGGRVVHVGFPTQLAQKMRDGLLEFVEVEGTLRQNEDGRTYYITADDVRVVEEPTLTWRELRGYMPEITEGMTVADYLEAIRGQD</sequence>
<evidence type="ECO:0000313" key="1">
    <source>
        <dbReference type="EMBL" id="SHI46610.1"/>
    </source>
</evidence>
<proteinExistence type="predicted"/>
<dbReference type="AlphaFoldDB" id="A0A1M6BCY9"/>
<gene>
    <name evidence="1" type="ORF">SAMN02745244_00424</name>
</gene>
<dbReference type="STRING" id="1123357.SAMN02745244_00424"/>
<protein>
    <submittedName>
        <fullName evidence="1">Uncharacterized protein</fullName>
    </submittedName>
</protein>
<dbReference type="EMBL" id="FQZG01000006">
    <property type="protein sequence ID" value="SHI46610.1"/>
    <property type="molecule type" value="Genomic_DNA"/>
</dbReference>
<dbReference type="OrthoDB" id="5142626at2"/>